<evidence type="ECO:0000256" key="6">
    <source>
        <dbReference type="ARBA" id="ARBA00023288"/>
    </source>
</evidence>
<dbReference type="RefSeq" id="WP_307339514.1">
    <property type="nucleotide sequence ID" value="NZ_JAUSUD010000005.1"/>
</dbReference>
<dbReference type="InterPro" id="IPR050957">
    <property type="entry name" value="BMP_lipoprotein"/>
</dbReference>
<organism evidence="9 10">
    <name type="scientific">Metabacillus malikii</name>
    <dbReference type="NCBI Taxonomy" id="1504265"/>
    <lineage>
        <taxon>Bacteria</taxon>
        <taxon>Bacillati</taxon>
        <taxon>Bacillota</taxon>
        <taxon>Bacilli</taxon>
        <taxon>Bacillales</taxon>
        <taxon>Bacillaceae</taxon>
        <taxon>Metabacillus</taxon>
    </lineage>
</organism>
<feature type="transmembrane region" description="Helical" evidence="7">
    <location>
        <begin position="7"/>
        <end position="28"/>
    </location>
</feature>
<comment type="caution">
    <text evidence="9">The sequence shown here is derived from an EMBL/GenBank/DDBJ whole genome shotgun (WGS) entry which is preliminary data.</text>
</comment>
<sequence length="337" mass="38026">MQQSIKLHRLIAIFTLIVVLLIVGTIYIKSKGILIETEKSDLSELKEVKVTILTSGSLTDQSWGSLAYKGKLEIEDLFPVDVSLYSELTSNELITNKVNEAIKNGAELIIGQGREFTQVFSDLARVNSSVNFVTIHGSLTYENQAVYTFDQGEIEYFAALSAALVTKTNKVAIIDTKDDRKANSEFEDALEYYKPESTFYYDFVGDRENGEKALKILQQLIEEGVDVVYSKGNSFNRDVIDYAKRENIYVIGYLDDQSYMAKEHVITSVLNDVPKAYTAIMNDYFSEDGIPLGQVVMLDENDGVYKLAPFGPMLSETDKKYIANEMEKYRNGVLLFR</sequence>
<keyword evidence="3" id="KW-1003">Cell membrane</keyword>
<gene>
    <name evidence="9" type="ORF">J2S19_001614</name>
</gene>
<evidence type="ECO:0000256" key="1">
    <source>
        <dbReference type="ARBA" id="ARBA00004193"/>
    </source>
</evidence>
<accession>A0ABT9ZGI3</accession>
<keyword evidence="7" id="KW-1133">Transmembrane helix</keyword>
<dbReference type="PANTHER" id="PTHR34296:SF2">
    <property type="entry name" value="ABC TRANSPORTER GUANOSINE-BINDING PROTEIN NUPN"/>
    <property type="match status" value="1"/>
</dbReference>
<evidence type="ECO:0000256" key="7">
    <source>
        <dbReference type="SAM" id="Phobius"/>
    </source>
</evidence>
<dbReference type="InterPro" id="IPR028082">
    <property type="entry name" value="Peripla_BP_I"/>
</dbReference>
<comment type="similarity">
    <text evidence="2">Belongs to the BMP lipoprotein family.</text>
</comment>
<dbReference type="InterPro" id="IPR003760">
    <property type="entry name" value="PnrA-like"/>
</dbReference>
<dbReference type="SUPFAM" id="SSF53822">
    <property type="entry name" value="Periplasmic binding protein-like I"/>
    <property type="match status" value="1"/>
</dbReference>
<keyword evidence="4" id="KW-0732">Signal</keyword>
<evidence type="ECO:0000313" key="9">
    <source>
        <dbReference type="EMBL" id="MDQ0230360.1"/>
    </source>
</evidence>
<evidence type="ECO:0000313" key="10">
    <source>
        <dbReference type="Proteomes" id="UP001234495"/>
    </source>
</evidence>
<keyword evidence="6" id="KW-0449">Lipoprotein</keyword>
<proteinExistence type="inferred from homology"/>
<evidence type="ECO:0000256" key="5">
    <source>
        <dbReference type="ARBA" id="ARBA00023136"/>
    </source>
</evidence>
<keyword evidence="7" id="KW-0812">Transmembrane</keyword>
<evidence type="ECO:0000256" key="4">
    <source>
        <dbReference type="ARBA" id="ARBA00022729"/>
    </source>
</evidence>
<dbReference type="Gene3D" id="3.40.50.2300">
    <property type="match status" value="2"/>
</dbReference>
<dbReference type="EMBL" id="JAUSUD010000005">
    <property type="protein sequence ID" value="MDQ0230360.1"/>
    <property type="molecule type" value="Genomic_DNA"/>
</dbReference>
<protein>
    <submittedName>
        <fullName evidence="9">Transcriptional activator of comK protein</fullName>
    </submittedName>
</protein>
<dbReference type="Proteomes" id="UP001234495">
    <property type="component" value="Unassembled WGS sequence"/>
</dbReference>
<reference evidence="9 10" key="1">
    <citation type="submission" date="2023-07" db="EMBL/GenBank/DDBJ databases">
        <title>Genomic Encyclopedia of Type Strains, Phase IV (KMG-IV): sequencing the most valuable type-strain genomes for metagenomic binning, comparative biology and taxonomic classification.</title>
        <authorList>
            <person name="Goeker M."/>
        </authorList>
    </citation>
    <scope>NUCLEOTIDE SEQUENCE [LARGE SCALE GENOMIC DNA]</scope>
    <source>
        <strain evidence="9 10">DSM 29005</strain>
    </source>
</reference>
<evidence type="ECO:0000259" key="8">
    <source>
        <dbReference type="Pfam" id="PF02608"/>
    </source>
</evidence>
<keyword evidence="10" id="KW-1185">Reference proteome</keyword>
<name>A0ABT9ZGI3_9BACI</name>
<evidence type="ECO:0000256" key="2">
    <source>
        <dbReference type="ARBA" id="ARBA00008610"/>
    </source>
</evidence>
<comment type="subcellular location">
    <subcellularLocation>
        <location evidence="1">Cell membrane</location>
        <topology evidence="1">Lipid-anchor</topology>
    </subcellularLocation>
</comment>
<feature type="domain" description="ABC transporter substrate-binding protein PnrA-like" evidence="8">
    <location>
        <begin position="48"/>
        <end position="330"/>
    </location>
</feature>
<dbReference type="Pfam" id="PF02608">
    <property type="entry name" value="Bmp"/>
    <property type="match status" value="1"/>
</dbReference>
<dbReference type="PANTHER" id="PTHR34296">
    <property type="entry name" value="TRANSCRIPTIONAL ACTIVATOR PROTEIN MED"/>
    <property type="match status" value="1"/>
</dbReference>
<keyword evidence="5 7" id="KW-0472">Membrane</keyword>
<evidence type="ECO:0000256" key="3">
    <source>
        <dbReference type="ARBA" id="ARBA00022475"/>
    </source>
</evidence>